<protein>
    <submittedName>
        <fullName evidence="1">Uncharacterized protein</fullName>
    </submittedName>
</protein>
<evidence type="ECO:0000313" key="1">
    <source>
        <dbReference type="EMBL" id="KAF2556838.1"/>
    </source>
</evidence>
<sequence>MFKCTTSVKGNKLDMLASRFENLRLDEEEIVAQFSAKLFDISIKCFVLGKRFKDKKLVKKLKRSLPSKSESKISAVEEAHNPDEMAFDEFVGILQAF</sequence>
<evidence type="ECO:0000313" key="2">
    <source>
        <dbReference type="Proteomes" id="UP000712281"/>
    </source>
</evidence>
<reference evidence="1" key="1">
    <citation type="submission" date="2019-12" db="EMBL/GenBank/DDBJ databases">
        <title>Genome sequencing and annotation of Brassica cretica.</title>
        <authorList>
            <person name="Studholme D.J."/>
            <person name="Sarris P.F."/>
        </authorList>
    </citation>
    <scope>NUCLEOTIDE SEQUENCE</scope>
    <source>
        <strain evidence="1">PFS-001/15</strain>
        <tissue evidence="1">Leaf</tissue>
    </source>
</reference>
<proteinExistence type="predicted"/>
<dbReference type="Pfam" id="PF14223">
    <property type="entry name" value="Retrotran_gag_2"/>
    <property type="match status" value="1"/>
</dbReference>
<gene>
    <name evidence="1" type="ORF">F2Q68_00016629</name>
</gene>
<accession>A0A8S9HNG2</accession>
<dbReference type="Proteomes" id="UP000712281">
    <property type="component" value="Unassembled WGS sequence"/>
</dbReference>
<name>A0A8S9HNG2_BRACR</name>
<dbReference type="PANTHER" id="PTHR35317:SF23">
    <property type="entry name" value="OS04G0629600 PROTEIN"/>
    <property type="match status" value="1"/>
</dbReference>
<comment type="caution">
    <text evidence="1">The sequence shown here is derived from an EMBL/GenBank/DDBJ whole genome shotgun (WGS) entry which is preliminary data.</text>
</comment>
<dbReference type="EMBL" id="QGKW02001940">
    <property type="protein sequence ID" value="KAF2556838.1"/>
    <property type="molecule type" value="Genomic_DNA"/>
</dbReference>
<organism evidence="1 2">
    <name type="scientific">Brassica cretica</name>
    <name type="common">Mustard</name>
    <dbReference type="NCBI Taxonomy" id="69181"/>
    <lineage>
        <taxon>Eukaryota</taxon>
        <taxon>Viridiplantae</taxon>
        <taxon>Streptophyta</taxon>
        <taxon>Embryophyta</taxon>
        <taxon>Tracheophyta</taxon>
        <taxon>Spermatophyta</taxon>
        <taxon>Magnoliopsida</taxon>
        <taxon>eudicotyledons</taxon>
        <taxon>Gunneridae</taxon>
        <taxon>Pentapetalae</taxon>
        <taxon>rosids</taxon>
        <taxon>malvids</taxon>
        <taxon>Brassicales</taxon>
        <taxon>Brassicaceae</taxon>
        <taxon>Brassiceae</taxon>
        <taxon>Brassica</taxon>
    </lineage>
</organism>
<dbReference type="AlphaFoldDB" id="A0A8S9HNG2"/>
<dbReference type="PANTHER" id="PTHR35317">
    <property type="entry name" value="OS04G0629600 PROTEIN"/>
    <property type="match status" value="1"/>
</dbReference>